<dbReference type="Proteomes" id="UP000692954">
    <property type="component" value="Unassembled WGS sequence"/>
</dbReference>
<sequence length="421" mass="49114">MLQTHMIFVFLLIYLTNELIFDQGLCQETCQQQNPDFECKNQTPFIFIINFSSPFENIPQVFIVLDLISVDVKTDFRLEIQDITKQSFNLHVACLTGWASCLRLKWYAIDDQRFQIINFFNTIDLIQKTVPHKNKNLNTEIGLITLVSHNYEEVNFKLKIDEITSEDVTVSLIKLPENFGEQIQVGFQIILGPKEAFQEFNFIDSTTNYESIIQEKQNAWFISTFTGMGYPYTDAIRLDKQYQFQESSIYKYSLSTWYSAFTPCSHSHGFISQIINSFFYSINLQKLSIVLIQHSLSVPLISINFTQINRILDSNGEYQVTLDKAFDEVLIDIQIACPVGKMVEAKFNKCYDCSIEKTNFQNFQCSNTAKKIYFKIQYSKQPLTFAELILKQQDNLCQMNQLLYNQKFEEVEIFTLNIKDI</sequence>
<dbReference type="OrthoDB" id="306401at2759"/>
<gene>
    <name evidence="3" type="ORF">PSON_ATCC_30995.1.T1080195</name>
</gene>
<dbReference type="AlphaFoldDB" id="A0A8S1QLU2"/>
<evidence type="ECO:0000259" key="2">
    <source>
        <dbReference type="Pfam" id="PF09458"/>
    </source>
</evidence>
<evidence type="ECO:0000256" key="1">
    <source>
        <dbReference type="SAM" id="SignalP"/>
    </source>
</evidence>
<feature type="domain" description="H-type lectin" evidence="2">
    <location>
        <begin position="49"/>
        <end position="109"/>
    </location>
</feature>
<dbReference type="Pfam" id="PF09458">
    <property type="entry name" value="H_lectin"/>
    <property type="match status" value="1"/>
</dbReference>
<dbReference type="InterPro" id="IPR019019">
    <property type="entry name" value="H-type_lectin_domain"/>
</dbReference>
<feature type="signal peptide" evidence="1">
    <location>
        <begin position="1"/>
        <end position="26"/>
    </location>
</feature>
<dbReference type="GO" id="GO:0030246">
    <property type="term" value="F:carbohydrate binding"/>
    <property type="evidence" value="ECO:0007669"/>
    <property type="project" value="InterPro"/>
</dbReference>
<accession>A0A8S1QLU2</accession>
<evidence type="ECO:0000313" key="3">
    <source>
        <dbReference type="EMBL" id="CAD8115587.1"/>
    </source>
</evidence>
<protein>
    <recommendedName>
        <fullName evidence="2">H-type lectin domain-containing protein</fullName>
    </recommendedName>
</protein>
<name>A0A8S1QLU2_9CILI</name>
<organism evidence="3 4">
    <name type="scientific">Paramecium sonneborni</name>
    <dbReference type="NCBI Taxonomy" id="65129"/>
    <lineage>
        <taxon>Eukaryota</taxon>
        <taxon>Sar</taxon>
        <taxon>Alveolata</taxon>
        <taxon>Ciliophora</taxon>
        <taxon>Intramacronucleata</taxon>
        <taxon>Oligohymenophorea</taxon>
        <taxon>Peniculida</taxon>
        <taxon>Parameciidae</taxon>
        <taxon>Paramecium</taxon>
    </lineage>
</organism>
<feature type="chain" id="PRO_5035917883" description="H-type lectin domain-containing protein" evidence="1">
    <location>
        <begin position="27"/>
        <end position="421"/>
    </location>
</feature>
<proteinExistence type="predicted"/>
<dbReference type="EMBL" id="CAJJDN010000108">
    <property type="protein sequence ID" value="CAD8115587.1"/>
    <property type="molecule type" value="Genomic_DNA"/>
</dbReference>
<dbReference type="GO" id="GO:0007155">
    <property type="term" value="P:cell adhesion"/>
    <property type="evidence" value="ECO:0007669"/>
    <property type="project" value="InterPro"/>
</dbReference>
<evidence type="ECO:0000313" key="4">
    <source>
        <dbReference type="Proteomes" id="UP000692954"/>
    </source>
</evidence>
<reference evidence="3" key="1">
    <citation type="submission" date="2021-01" db="EMBL/GenBank/DDBJ databases">
        <authorList>
            <consortium name="Genoscope - CEA"/>
            <person name="William W."/>
        </authorList>
    </citation>
    <scope>NUCLEOTIDE SEQUENCE</scope>
</reference>
<comment type="caution">
    <text evidence="3">The sequence shown here is derived from an EMBL/GenBank/DDBJ whole genome shotgun (WGS) entry which is preliminary data.</text>
</comment>
<keyword evidence="1" id="KW-0732">Signal</keyword>
<keyword evidence="4" id="KW-1185">Reference proteome</keyword>